<protein>
    <recommendedName>
        <fullName evidence="5">UPF0344 protein J2S13_001190</fullName>
    </recommendedName>
</protein>
<keyword evidence="4 5" id="KW-0472">Membrane</keyword>
<gene>
    <name evidence="6" type="ORF">J2S13_001190</name>
</gene>
<dbReference type="Proteomes" id="UP001237207">
    <property type="component" value="Unassembled WGS sequence"/>
</dbReference>
<evidence type="ECO:0000256" key="5">
    <source>
        <dbReference type="HAMAP-Rule" id="MF_01536"/>
    </source>
</evidence>
<name>A0AAJ1SXT7_9BACI</name>
<accession>A0AAJ1SXT7</accession>
<keyword evidence="7" id="KW-1185">Reference proteome</keyword>
<dbReference type="RefSeq" id="WP_307256781.1">
    <property type="nucleotide sequence ID" value="NZ_JAUSUC010000010.1"/>
</dbReference>
<dbReference type="EMBL" id="JAUSUC010000010">
    <property type="protein sequence ID" value="MDQ0214793.1"/>
    <property type="molecule type" value="Genomic_DNA"/>
</dbReference>
<keyword evidence="2 5" id="KW-0812">Transmembrane</keyword>
<dbReference type="GO" id="GO:0005886">
    <property type="term" value="C:plasma membrane"/>
    <property type="evidence" value="ECO:0007669"/>
    <property type="project" value="UniProtKB-SubCell"/>
</dbReference>
<reference evidence="6" key="1">
    <citation type="submission" date="2023-07" db="EMBL/GenBank/DDBJ databases">
        <title>Genomic Encyclopedia of Type Strains, Phase IV (KMG-IV): sequencing the most valuable type-strain genomes for metagenomic binning, comparative biology and taxonomic classification.</title>
        <authorList>
            <person name="Goeker M."/>
        </authorList>
    </citation>
    <scope>NUCLEOTIDE SEQUENCE</scope>
    <source>
        <strain evidence="6">DSM 23947</strain>
    </source>
</reference>
<keyword evidence="3 5" id="KW-1133">Transmembrane helix</keyword>
<organism evidence="6 7">
    <name type="scientific">Oikeobacillus pervagus</name>
    <dbReference type="NCBI Taxonomy" id="1325931"/>
    <lineage>
        <taxon>Bacteria</taxon>
        <taxon>Bacillati</taxon>
        <taxon>Bacillota</taxon>
        <taxon>Bacilli</taxon>
        <taxon>Bacillales</taxon>
        <taxon>Bacillaceae</taxon>
        <taxon>Oikeobacillus</taxon>
    </lineage>
</organism>
<proteinExistence type="inferred from homology"/>
<feature type="transmembrane region" description="Helical" evidence="5">
    <location>
        <begin position="69"/>
        <end position="89"/>
    </location>
</feature>
<feature type="transmembrane region" description="Helical" evidence="5">
    <location>
        <begin position="13"/>
        <end position="32"/>
    </location>
</feature>
<dbReference type="HAMAP" id="MF_01536">
    <property type="entry name" value="UPF0344"/>
    <property type="match status" value="1"/>
</dbReference>
<keyword evidence="1 5" id="KW-1003">Cell membrane</keyword>
<feature type="transmembrane region" description="Helical" evidence="5">
    <location>
        <begin position="44"/>
        <end position="63"/>
    </location>
</feature>
<dbReference type="AlphaFoldDB" id="A0AAJ1SXT7"/>
<dbReference type="InterPro" id="IPR010899">
    <property type="entry name" value="UPF0344"/>
</dbReference>
<evidence type="ECO:0000313" key="7">
    <source>
        <dbReference type="Proteomes" id="UP001237207"/>
    </source>
</evidence>
<sequence length="127" mass="14363">MDSAIFTNTHLHITTWVIGIILFFVAVSLIKGGNEKGSKIVQMILRLFYLLILFSGIMLFIKFHEINDMLYGMKMLFGIIVIGLMEMVLARAKKGKSTGMFFTIFVIVFLIVLYLGFKLPIGLGFFA</sequence>
<evidence type="ECO:0000313" key="6">
    <source>
        <dbReference type="EMBL" id="MDQ0214793.1"/>
    </source>
</evidence>
<evidence type="ECO:0000256" key="2">
    <source>
        <dbReference type="ARBA" id="ARBA00022692"/>
    </source>
</evidence>
<dbReference type="Pfam" id="PF07457">
    <property type="entry name" value="DUF1516"/>
    <property type="match status" value="1"/>
</dbReference>
<comment type="subcellular location">
    <subcellularLocation>
        <location evidence="5">Cell membrane</location>
        <topology evidence="5">Multi-pass membrane protein</topology>
    </subcellularLocation>
</comment>
<evidence type="ECO:0000256" key="3">
    <source>
        <dbReference type="ARBA" id="ARBA00022989"/>
    </source>
</evidence>
<evidence type="ECO:0000256" key="4">
    <source>
        <dbReference type="ARBA" id="ARBA00023136"/>
    </source>
</evidence>
<comment type="similarity">
    <text evidence="5">Belongs to the UPF0344 family.</text>
</comment>
<comment type="caution">
    <text evidence="6">The sequence shown here is derived from an EMBL/GenBank/DDBJ whole genome shotgun (WGS) entry which is preliminary data.</text>
</comment>
<evidence type="ECO:0000256" key="1">
    <source>
        <dbReference type="ARBA" id="ARBA00022475"/>
    </source>
</evidence>
<dbReference type="NCBIfam" id="NF010198">
    <property type="entry name" value="PRK13673.1-5"/>
    <property type="match status" value="1"/>
</dbReference>
<feature type="transmembrane region" description="Helical" evidence="5">
    <location>
        <begin position="101"/>
        <end position="126"/>
    </location>
</feature>